<dbReference type="InterPro" id="IPR039315">
    <property type="entry name" value="CheW"/>
</dbReference>
<dbReference type="Gene3D" id="2.30.30.40">
    <property type="entry name" value="SH3 Domains"/>
    <property type="match status" value="1"/>
</dbReference>
<dbReference type="Proteomes" id="UP000184604">
    <property type="component" value="Chromosome"/>
</dbReference>
<evidence type="ECO:0000313" key="2">
    <source>
        <dbReference type="EMBL" id="APM37912.1"/>
    </source>
</evidence>
<dbReference type="Pfam" id="PF01584">
    <property type="entry name" value="CheW"/>
    <property type="match status" value="1"/>
</dbReference>
<protein>
    <submittedName>
        <fullName evidence="2">Chemotaxis protein CheW</fullName>
    </submittedName>
</protein>
<sequence>MEETLEFQEDTQKGKFLTFSLGEEDYGMEIRYVTEVIGLQPITQIPELPEHVRGIINLRGKIIPVMDVKLRFKKELKKYHHRTCVIVVDIKDISIGLIVDSISEVVAIPEQDIVPPPIVNKDLQNRYIKGIGKIGNGVKLILDCEKLIEEDELKNLNEAL</sequence>
<dbReference type="GO" id="GO:0006935">
    <property type="term" value="P:chemotaxis"/>
    <property type="evidence" value="ECO:0007669"/>
    <property type="project" value="InterPro"/>
</dbReference>
<reference evidence="2 3" key="1">
    <citation type="submission" date="2016-12" db="EMBL/GenBank/DDBJ databases">
        <title>Complete genome sequence of Clostridium kluyveri JZZ isolated from the pit mud of a Chinese flavor liquor-making factory.</title>
        <authorList>
            <person name="Wang Y."/>
        </authorList>
    </citation>
    <scope>NUCLEOTIDE SEQUENCE [LARGE SCALE GENOMIC DNA]</scope>
    <source>
        <strain evidence="2 3">JZZ</strain>
    </source>
</reference>
<dbReference type="Gene3D" id="2.40.50.180">
    <property type="entry name" value="CheA-289, Domain 4"/>
    <property type="match status" value="1"/>
</dbReference>
<evidence type="ECO:0000313" key="3">
    <source>
        <dbReference type="Proteomes" id="UP000184604"/>
    </source>
</evidence>
<dbReference type="PANTHER" id="PTHR22617:SF23">
    <property type="entry name" value="CHEMOTAXIS PROTEIN CHEW"/>
    <property type="match status" value="1"/>
</dbReference>
<dbReference type="InterPro" id="IPR036061">
    <property type="entry name" value="CheW-like_dom_sf"/>
</dbReference>
<dbReference type="AlphaFoldDB" id="A0A1L5F4N5"/>
<organism evidence="2 3">
    <name type="scientific">Clostridium kluyveri</name>
    <dbReference type="NCBI Taxonomy" id="1534"/>
    <lineage>
        <taxon>Bacteria</taxon>
        <taxon>Bacillati</taxon>
        <taxon>Bacillota</taxon>
        <taxon>Clostridia</taxon>
        <taxon>Eubacteriales</taxon>
        <taxon>Clostridiaceae</taxon>
        <taxon>Clostridium</taxon>
    </lineage>
</organism>
<dbReference type="PROSITE" id="PS50851">
    <property type="entry name" value="CHEW"/>
    <property type="match status" value="1"/>
</dbReference>
<name>A0A1L5F4N5_CLOKL</name>
<feature type="domain" description="CheW-like" evidence="1">
    <location>
        <begin position="13"/>
        <end position="153"/>
    </location>
</feature>
<dbReference type="EMBL" id="CP018335">
    <property type="protein sequence ID" value="APM37912.1"/>
    <property type="molecule type" value="Genomic_DNA"/>
</dbReference>
<dbReference type="PANTHER" id="PTHR22617">
    <property type="entry name" value="CHEMOTAXIS SENSOR HISTIDINE KINASE-RELATED"/>
    <property type="match status" value="1"/>
</dbReference>
<dbReference type="GO" id="GO:0007165">
    <property type="term" value="P:signal transduction"/>
    <property type="evidence" value="ECO:0007669"/>
    <property type="project" value="InterPro"/>
</dbReference>
<dbReference type="GO" id="GO:0005829">
    <property type="term" value="C:cytosol"/>
    <property type="evidence" value="ECO:0007669"/>
    <property type="project" value="TreeGrafter"/>
</dbReference>
<accession>A0A1L5F4N5</accession>
<dbReference type="InterPro" id="IPR002545">
    <property type="entry name" value="CheW-lke_dom"/>
</dbReference>
<proteinExistence type="predicted"/>
<dbReference type="SMART" id="SM00260">
    <property type="entry name" value="CheW"/>
    <property type="match status" value="1"/>
</dbReference>
<evidence type="ECO:0000259" key="1">
    <source>
        <dbReference type="PROSITE" id="PS50851"/>
    </source>
</evidence>
<gene>
    <name evidence="2" type="ORF">BS101_03750</name>
</gene>
<dbReference type="SUPFAM" id="SSF50341">
    <property type="entry name" value="CheW-like"/>
    <property type="match status" value="1"/>
</dbReference>